<feature type="domain" description="Protein kinase" evidence="5">
    <location>
        <begin position="1"/>
        <end position="221"/>
    </location>
</feature>
<dbReference type="PANTHER" id="PTHR27005:SF433">
    <property type="entry name" value="NON-FUNCTIONAL PSEUDOKINASE ZED1-LIKE"/>
    <property type="match status" value="1"/>
</dbReference>
<dbReference type="GO" id="GO:0007166">
    <property type="term" value="P:cell surface receptor signaling pathway"/>
    <property type="evidence" value="ECO:0000318"/>
    <property type="project" value="GO_Central"/>
</dbReference>
<dbReference type="PROSITE" id="PS00108">
    <property type="entry name" value="PROTEIN_KINASE_ST"/>
    <property type="match status" value="1"/>
</dbReference>
<dbReference type="PANTHER" id="PTHR27005">
    <property type="entry name" value="WALL-ASSOCIATED RECEPTOR KINASE-LIKE 21"/>
    <property type="match status" value="1"/>
</dbReference>
<dbReference type="InterPro" id="IPR000719">
    <property type="entry name" value="Prot_kinase_dom"/>
</dbReference>
<dbReference type="InterPro" id="IPR008271">
    <property type="entry name" value="Ser/Thr_kinase_AS"/>
</dbReference>
<dbReference type="OMA" id="FNGNCNP"/>
<evidence type="ECO:0000256" key="4">
    <source>
        <dbReference type="ARBA" id="ARBA00047951"/>
    </source>
</evidence>
<protein>
    <submittedName>
        <fullName evidence="6">Kinase superfamily protein, putative</fullName>
    </submittedName>
</protein>
<dbReference type="AlphaFoldDB" id="A0A061F431"/>
<evidence type="ECO:0000256" key="2">
    <source>
        <dbReference type="ARBA" id="ARBA00022840"/>
    </source>
</evidence>
<proteinExistence type="predicted"/>
<accession>A0A061F431</accession>
<evidence type="ECO:0000259" key="5">
    <source>
        <dbReference type="PROSITE" id="PS50011"/>
    </source>
</evidence>
<keyword evidence="6" id="KW-0418">Kinase</keyword>
<keyword evidence="7" id="KW-1185">Reference proteome</keyword>
<dbReference type="InterPro" id="IPR001245">
    <property type="entry name" value="Ser-Thr/Tyr_kinase_cat_dom"/>
</dbReference>
<dbReference type="GO" id="GO:0006952">
    <property type="term" value="P:defense response"/>
    <property type="evidence" value="ECO:0000318"/>
    <property type="project" value="GO_Central"/>
</dbReference>
<dbReference type="HOGENOM" id="CLU_000288_21_7_1"/>
<dbReference type="EMBL" id="CM001883">
    <property type="protein sequence ID" value="EOY11447.1"/>
    <property type="molecule type" value="Genomic_DNA"/>
</dbReference>
<dbReference type="GO" id="GO:0005524">
    <property type="term" value="F:ATP binding"/>
    <property type="evidence" value="ECO:0007669"/>
    <property type="project" value="UniProtKB-KW"/>
</dbReference>
<evidence type="ECO:0000256" key="3">
    <source>
        <dbReference type="ARBA" id="ARBA00047558"/>
    </source>
</evidence>
<dbReference type="SUPFAM" id="SSF56112">
    <property type="entry name" value="Protein kinase-like (PK-like)"/>
    <property type="match status" value="1"/>
</dbReference>
<dbReference type="InterPro" id="IPR045274">
    <property type="entry name" value="WAK-like"/>
</dbReference>
<dbReference type="Proteomes" id="UP000026915">
    <property type="component" value="Chromosome 5"/>
</dbReference>
<dbReference type="STRING" id="3641.A0A061F431"/>
<dbReference type="Pfam" id="PF07714">
    <property type="entry name" value="PK_Tyr_Ser-Thr"/>
    <property type="match status" value="1"/>
</dbReference>
<dbReference type="PROSITE" id="PS50011">
    <property type="entry name" value="PROTEIN_KINASE_DOM"/>
    <property type="match status" value="1"/>
</dbReference>
<dbReference type="GO" id="GO:0004672">
    <property type="term" value="F:protein kinase activity"/>
    <property type="evidence" value="ECO:0007669"/>
    <property type="project" value="InterPro"/>
</dbReference>
<dbReference type="Gene3D" id="1.10.510.10">
    <property type="entry name" value="Transferase(Phosphotransferase) domain 1"/>
    <property type="match status" value="1"/>
</dbReference>
<comment type="catalytic activity">
    <reaction evidence="3">
        <text>L-seryl-[protein] + ATP = O-phospho-L-seryl-[protein] + ADP + H(+)</text>
        <dbReference type="Rhea" id="RHEA:17989"/>
        <dbReference type="Rhea" id="RHEA-COMP:9863"/>
        <dbReference type="Rhea" id="RHEA-COMP:11604"/>
        <dbReference type="ChEBI" id="CHEBI:15378"/>
        <dbReference type="ChEBI" id="CHEBI:29999"/>
        <dbReference type="ChEBI" id="CHEBI:30616"/>
        <dbReference type="ChEBI" id="CHEBI:83421"/>
        <dbReference type="ChEBI" id="CHEBI:456216"/>
    </reaction>
</comment>
<gene>
    <name evidence="6" type="ORF">TCM_026620</name>
</gene>
<evidence type="ECO:0000313" key="6">
    <source>
        <dbReference type="EMBL" id="EOY11447.1"/>
    </source>
</evidence>
<reference evidence="6 7" key="1">
    <citation type="journal article" date="2013" name="Genome Biol.">
        <title>The genome sequence of the most widely cultivated cacao type and its use to identify candidate genes regulating pod color.</title>
        <authorList>
            <person name="Motamayor J.C."/>
            <person name="Mockaitis K."/>
            <person name="Schmutz J."/>
            <person name="Haiminen N."/>
            <person name="Iii D.L."/>
            <person name="Cornejo O."/>
            <person name="Findley S.D."/>
            <person name="Zheng P."/>
            <person name="Utro F."/>
            <person name="Royaert S."/>
            <person name="Saski C."/>
            <person name="Jenkins J."/>
            <person name="Podicheti R."/>
            <person name="Zhao M."/>
            <person name="Scheffler B.E."/>
            <person name="Stack J.C."/>
            <person name="Feltus F.A."/>
            <person name="Mustiga G.M."/>
            <person name="Amores F."/>
            <person name="Phillips W."/>
            <person name="Marelli J.P."/>
            <person name="May G.D."/>
            <person name="Shapiro H."/>
            <person name="Ma J."/>
            <person name="Bustamante C.D."/>
            <person name="Schnell R.J."/>
            <person name="Main D."/>
            <person name="Gilbert D."/>
            <person name="Parida L."/>
            <person name="Kuhn D.N."/>
        </authorList>
    </citation>
    <scope>NUCLEOTIDE SEQUENCE [LARGE SCALE GENOMIC DNA]</scope>
    <source>
        <strain evidence="7">cv. Matina 1-6</strain>
    </source>
</reference>
<comment type="catalytic activity">
    <reaction evidence="4">
        <text>L-threonyl-[protein] + ATP = O-phospho-L-threonyl-[protein] + ADP + H(+)</text>
        <dbReference type="Rhea" id="RHEA:46608"/>
        <dbReference type="Rhea" id="RHEA-COMP:11060"/>
        <dbReference type="Rhea" id="RHEA-COMP:11605"/>
        <dbReference type="ChEBI" id="CHEBI:15378"/>
        <dbReference type="ChEBI" id="CHEBI:30013"/>
        <dbReference type="ChEBI" id="CHEBI:30616"/>
        <dbReference type="ChEBI" id="CHEBI:61977"/>
        <dbReference type="ChEBI" id="CHEBI:456216"/>
    </reaction>
</comment>
<keyword evidence="6" id="KW-0808">Transferase</keyword>
<evidence type="ECO:0000313" key="7">
    <source>
        <dbReference type="Proteomes" id="UP000026915"/>
    </source>
</evidence>
<dbReference type="Gramene" id="EOY11447">
    <property type="protein sequence ID" value="EOY11447"/>
    <property type="gene ID" value="TCM_026620"/>
</dbReference>
<dbReference type="InParanoid" id="A0A061F431"/>
<dbReference type="InterPro" id="IPR011009">
    <property type="entry name" value="Kinase-like_dom_sf"/>
</dbReference>
<keyword evidence="1" id="KW-0547">Nucleotide-binding</keyword>
<dbReference type="eggNOG" id="KOG1187">
    <property type="taxonomic scope" value="Eukaryota"/>
</dbReference>
<sequence>MTEERSQNDAASSWKFFRYDVDHFNQKLCTSSHIWRNLTDAWSNPVRHFSAKELLRATTNYDTSQIFVEDTAIGSQMSVHKNVFKVIGCCLETEVPTIVYEFAGTNIFSTCISGTDVQLLPWKSRLKIAIGLANVLAYLHTAFSRPVIHRDIKSSNIILDQNNAPKLIDFRLCISIPEGQSPLEGDVIRRTEWLTPPENWSTSYLTEKADVYQFGMLLIEF</sequence>
<keyword evidence="2" id="KW-0067">ATP-binding</keyword>
<dbReference type="GO" id="GO:0005886">
    <property type="term" value="C:plasma membrane"/>
    <property type="evidence" value="ECO:0000318"/>
    <property type="project" value="GO_Central"/>
</dbReference>
<organism evidence="6 7">
    <name type="scientific">Theobroma cacao</name>
    <name type="common">Cacao</name>
    <name type="synonym">Cocoa</name>
    <dbReference type="NCBI Taxonomy" id="3641"/>
    <lineage>
        <taxon>Eukaryota</taxon>
        <taxon>Viridiplantae</taxon>
        <taxon>Streptophyta</taxon>
        <taxon>Embryophyta</taxon>
        <taxon>Tracheophyta</taxon>
        <taxon>Spermatophyta</taxon>
        <taxon>Magnoliopsida</taxon>
        <taxon>eudicotyledons</taxon>
        <taxon>Gunneridae</taxon>
        <taxon>Pentapetalae</taxon>
        <taxon>rosids</taxon>
        <taxon>malvids</taxon>
        <taxon>Malvales</taxon>
        <taxon>Malvaceae</taxon>
        <taxon>Byttnerioideae</taxon>
        <taxon>Theobroma</taxon>
    </lineage>
</organism>
<name>A0A061F431_THECC</name>
<evidence type="ECO:0000256" key="1">
    <source>
        <dbReference type="ARBA" id="ARBA00022741"/>
    </source>
</evidence>